<keyword evidence="2" id="KW-1185">Reference proteome</keyword>
<dbReference type="EMBL" id="SPHZ02000012">
    <property type="protein sequence ID" value="KAF0889561.1"/>
    <property type="molecule type" value="Genomic_DNA"/>
</dbReference>
<evidence type="ECO:0000313" key="1">
    <source>
        <dbReference type="EMBL" id="KAF0889561.1"/>
    </source>
</evidence>
<reference evidence="1 2" key="1">
    <citation type="submission" date="2019-11" db="EMBL/GenBank/DDBJ databases">
        <title>Whole genome sequence of Oryza granulata.</title>
        <authorList>
            <person name="Li W."/>
        </authorList>
    </citation>
    <scope>NUCLEOTIDE SEQUENCE [LARGE SCALE GENOMIC DNA]</scope>
    <source>
        <strain evidence="2">cv. Menghai</strain>
        <tissue evidence="1">Leaf</tissue>
    </source>
</reference>
<comment type="caution">
    <text evidence="1">The sequence shown here is derived from an EMBL/GenBank/DDBJ whole genome shotgun (WGS) entry which is preliminary data.</text>
</comment>
<proteinExistence type="predicted"/>
<gene>
    <name evidence="1" type="ORF">E2562_028656</name>
</gene>
<accession>A0A6G1BP48</accession>
<dbReference type="OrthoDB" id="691494at2759"/>
<protein>
    <submittedName>
        <fullName evidence="1">Uncharacterized protein</fullName>
    </submittedName>
</protein>
<organism evidence="1 2">
    <name type="scientific">Oryza meyeriana var. granulata</name>
    <dbReference type="NCBI Taxonomy" id="110450"/>
    <lineage>
        <taxon>Eukaryota</taxon>
        <taxon>Viridiplantae</taxon>
        <taxon>Streptophyta</taxon>
        <taxon>Embryophyta</taxon>
        <taxon>Tracheophyta</taxon>
        <taxon>Spermatophyta</taxon>
        <taxon>Magnoliopsida</taxon>
        <taxon>Liliopsida</taxon>
        <taxon>Poales</taxon>
        <taxon>Poaceae</taxon>
        <taxon>BOP clade</taxon>
        <taxon>Oryzoideae</taxon>
        <taxon>Oryzeae</taxon>
        <taxon>Oryzinae</taxon>
        <taxon>Oryza</taxon>
        <taxon>Oryza meyeriana</taxon>
    </lineage>
</organism>
<dbReference type="Proteomes" id="UP000479710">
    <property type="component" value="Unassembled WGS sequence"/>
</dbReference>
<name>A0A6G1BP48_9ORYZ</name>
<evidence type="ECO:0000313" key="2">
    <source>
        <dbReference type="Proteomes" id="UP000479710"/>
    </source>
</evidence>
<dbReference type="AlphaFoldDB" id="A0A6G1BP48"/>
<sequence>MDQSGGGHYSNPSCGFCGRATIAINYAGFCTSNVCLHDLAGVLGYRCAVCNFTIHSEGCCLHHPPPSTAAAAPPPLALQAASAA</sequence>